<evidence type="ECO:0000313" key="2">
    <source>
        <dbReference type="Proteomes" id="UP000053593"/>
    </source>
</evidence>
<reference evidence="1 2" key="1">
    <citation type="submission" date="2014-04" db="EMBL/GenBank/DDBJ databases">
        <title>Evolutionary Origins and Diversification of the Mycorrhizal Mutualists.</title>
        <authorList>
            <consortium name="DOE Joint Genome Institute"/>
            <consortium name="Mycorrhizal Genomics Consortium"/>
            <person name="Kohler A."/>
            <person name="Kuo A."/>
            <person name="Nagy L.G."/>
            <person name="Floudas D."/>
            <person name="Copeland A."/>
            <person name="Barry K.W."/>
            <person name="Cichocki N."/>
            <person name="Veneault-Fourrey C."/>
            <person name="LaButti K."/>
            <person name="Lindquist E.A."/>
            <person name="Lipzen A."/>
            <person name="Lundell T."/>
            <person name="Morin E."/>
            <person name="Murat C."/>
            <person name="Riley R."/>
            <person name="Ohm R."/>
            <person name="Sun H."/>
            <person name="Tunlid A."/>
            <person name="Henrissat B."/>
            <person name="Grigoriev I.V."/>
            <person name="Hibbett D.S."/>
            <person name="Martin F."/>
        </authorList>
    </citation>
    <scope>NUCLEOTIDE SEQUENCE [LARGE SCALE GENOMIC DNA]</scope>
    <source>
        <strain evidence="1 2">FD-317 M1</strain>
    </source>
</reference>
<dbReference type="Proteomes" id="UP000053593">
    <property type="component" value="Unassembled WGS sequence"/>
</dbReference>
<dbReference type="OrthoDB" id="297643at2759"/>
<organism evidence="1 2">
    <name type="scientific">Collybiopsis luxurians FD-317 M1</name>
    <dbReference type="NCBI Taxonomy" id="944289"/>
    <lineage>
        <taxon>Eukaryota</taxon>
        <taxon>Fungi</taxon>
        <taxon>Dikarya</taxon>
        <taxon>Basidiomycota</taxon>
        <taxon>Agaricomycotina</taxon>
        <taxon>Agaricomycetes</taxon>
        <taxon>Agaricomycetidae</taxon>
        <taxon>Agaricales</taxon>
        <taxon>Marasmiineae</taxon>
        <taxon>Omphalotaceae</taxon>
        <taxon>Collybiopsis</taxon>
        <taxon>Collybiopsis luxurians</taxon>
    </lineage>
</organism>
<keyword evidence="2" id="KW-1185">Reference proteome</keyword>
<accession>A0A0D0CHI1</accession>
<sequence>NATCTILDTIIPLIVLLDHPDDPSAILSIDERLTMFKMVNNLLLHLRLHCPVYHAYALSLIWVQKLTTTSGSHLGVFSPGDEVAGVSNGARDVWGVWMLWKLTEDSSLPEMRFKFHMIIALTTSKNDDLNLGGVGERPG</sequence>
<name>A0A0D0CHI1_9AGAR</name>
<dbReference type="AlphaFoldDB" id="A0A0D0CHI1"/>
<dbReference type="HOGENOM" id="CLU_1849879_0_0_1"/>
<proteinExistence type="predicted"/>
<protein>
    <submittedName>
        <fullName evidence="1">Uncharacterized protein</fullName>
    </submittedName>
</protein>
<dbReference type="EMBL" id="KN834768">
    <property type="protein sequence ID" value="KIK62099.1"/>
    <property type="molecule type" value="Genomic_DNA"/>
</dbReference>
<feature type="non-terminal residue" evidence="1">
    <location>
        <position position="1"/>
    </location>
</feature>
<gene>
    <name evidence="1" type="ORF">GYMLUDRAFT_994781</name>
</gene>
<evidence type="ECO:0000313" key="1">
    <source>
        <dbReference type="EMBL" id="KIK62099.1"/>
    </source>
</evidence>